<keyword evidence="7 16" id="KW-0732">Signal</keyword>
<dbReference type="GO" id="GO:0016020">
    <property type="term" value="C:membrane"/>
    <property type="evidence" value="ECO:0007669"/>
    <property type="project" value="InterPro"/>
</dbReference>
<comment type="subcellular location">
    <subcellularLocation>
        <location evidence="2">Secreted</location>
    </subcellularLocation>
</comment>
<dbReference type="InterPro" id="IPR046450">
    <property type="entry name" value="PA_dom_sf"/>
</dbReference>
<dbReference type="InterPro" id="IPR003137">
    <property type="entry name" value="PA_domain"/>
</dbReference>
<dbReference type="CDD" id="cd07475">
    <property type="entry name" value="Peptidases_S8_C5a_Peptidase"/>
    <property type="match status" value="1"/>
</dbReference>
<evidence type="ECO:0000256" key="13">
    <source>
        <dbReference type="PROSITE-ProRule" id="PRU01240"/>
    </source>
</evidence>
<dbReference type="InterPro" id="IPR023828">
    <property type="entry name" value="Peptidase_S8_Ser-AS"/>
</dbReference>
<dbReference type="Gene3D" id="3.50.30.30">
    <property type="match status" value="1"/>
</dbReference>
<dbReference type="Pfam" id="PF00082">
    <property type="entry name" value="Peptidase_S8"/>
    <property type="match status" value="1"/>
</dbReference>
<dbReference type="GO" id="GO:0005576">
    <property type="term" value="C:extracellular region"/>
    <property type="evidence" value="ECO:0007669"/>
    <property type="project" value="UniProtKB-SubCell"/>
</dbReference>
<feature type="domain" description="PA" evidence="18">
    <location>
        <begin position="445"/>
        <end position="513"/>
    </location>
</feature>
<evidence type="ECO:0000256" key="10">
    <source>
        <dbReference type="ARBA" id="ARBA00022825"/>
    </source>
</evidence>
<evidence type="ECO:0000256" key="11">
    <source>
        <dbReference type="ARBA" id="ARBA00022837"/>
    </source>
</evidence>
<keyword evidence="11" id="KW-0106">Calcium</keyword>
<evidence type="ECO:0000256" key="14">
    <source>
        <dbReference type="RuleBase" id="RU003355"/>
    </source>
</evidence>
<evidence type="ECO:0000256" key="3">
    <source>
        <dbReference type="ARBA" id="ARBA00011073"/>
    </source>
</evidence>
<evidence type="ECO:0000256" key="4">
    <source>
        <dbReference type="ARBA" id="ARBA00022512"/>
    </source>
</evidence>
<sequence>MKSTKRLLAILSLFFLMFSSSVSAAAVPEKSKSTKGQQNQKTIQQIKKAELDKQYKDTDIVRVIVEMKSEPAILVAQKQNKRYKELPDATKTQLKNEKLSEQQAVKNKAKQNRVKLVEHESFTTVVNGFSAEMMYGDIEKVEELAEVSDVQVVNEYTRPEEKPDMVYSKELVQAQEAWREYGFKGEGMIVGVIDTGMDPNHRDMVLSSETKEELTKSKVNKFVKNNALKGKYYTEKVPYGYNYMDENDTIGDIGPDASMHGMHVSGTVGANGDEENGGIKGVAPEAQILALKVFGNDPNMPSTYSDIYVKAIDDAIVLGADVLNMSLGSTAGFVSPEDQEQKAVERAVNNGILMSISAGNSAHFGNGFANPWASNPDVGVSGSPGVSYDSLQVASVENSYMDLDAVNYSFGSESGKAAFLSAGSVHPNSLATKTFEVAYGGLGKPEELSNVAGKYALIKRGELAFTEKALNAQAAGAVGVIIYNNADGYVNMQSDPAIKIPQLFMLKQDGDKLQAALAAGEKVTLTFNGEKVKSANPEAGKMSAFTSWGLTPNLDFKPEITAPGGQIYSTLENNEYGMMSGTSMAAPHVAGGSALILERVDNEFVVEGFDRVNIAKSLLMNTAKPIIDQGTVNASFGWELPYSPRRQGSGIMQLNSALQTPVIVTEASTDEAKVALKEVGNTFEFTLKAKNYSSKKVKYDVAANLQTDFAAYGELGWDPDSLEAQKILDSSIKVNGQDTTTVNIPAKGIATIKVSVDVSNAKVVDPSITGDWETPVAIDEVFPNGYFVEGYVTLKDPNDVNAELTVPYVGFKGDWDKAPILDGTKYDESSFYGMAGAVSESADSYNYLGYNPVEDLFQKEAIAISPNGDKVQDQIIPVLSFLRNAKKAEFIITNEKGKTLRTLRTETNLRKHYYDGGAAANYTLNPAWGWNGQLNNAVAKDGQYYFEIKTVVDFAGAEWQSVKIPVKVDTVAPSVKANLTENNTIVKIEAADNENGSGLSYLDVLVNGETVLSEPLSGDTEEFELPEALDEKEEVTVVAYDNAGNSAEAKAELGESSNDKTVPYVYLDEPAALEVYNTNDLNVSGTIKEESDMKEFTINGQEVELTYNEEKEQYEFTSTLHFEDGVHSFEVKATDAANNTISFKRTVMVDAAAPGLEVTGLPSSMYVKHNAKDPVVDVKVTDNFDELRISLNGSELFYNEFKEPYAMRNIEKVLKKVKLKLKDGPNQFVFEAVDLAGNKTAKTIDLYKLKKGEKEPDKGEIPDKGETPAPDKGNPVKPDIPGLPGTPDTPVKPDPGKEAM</sequence>
<dbReference type="PROSITE" id="PS51892">
    <property type="entry name" value="SUBTILASE"/>
    <property type="match status" value="1"/>
</dbReference>
<keyword evidence="4" id="KW-0134">Cell wall</keyword>
<dbReference type="RefSeq" id="WP_148949858.1">
    <property type="nucleotide sequence ID" value="NZ_VTES01000003.1"/>
</dbReference>
<evidence type="ECO:0000256" key="1">
    <source>
        <dbReference type="ARBA" id="ARBA00001913"/>
    </source>
</evidence>
<dbReference type="InterPro" id="IPR013783">
    <property type="entry name" value="Ig-like_fold"/>
</dbReference>
<feature type="active site" description="Charge relay system" evidence="12 13">
    <location>
        <position position="583"/>
    </location>
</feature>
<gene>
    <name evidence="20" type="ORF">FZD47_10810</name>
</gene>
<evidence type="ECO:0000256" key="12">
    <source>
        <dbReference type="PIRSR" id="PIRSR615500-1"/>
    </source>
</evidence>
<evidence type="ECO:0000259" key="18">
    <source>
        <dbReference type="Pfam" id="PF02225"/>
    </source>
</evidence>
<evidence type="ECO:0000256" key="7">
    <source>
        <dbReference type="ARBA" id="ARBA00022729"/>
    </source>
</evidence>
<feature type="chain" id="PRO_5022777412" evidence="16">
    <location>
        <begin position="25"/>
        <end position="1300"/>
    </location>
</feature>
<evidence type="ECO:0000259" key="19">
    <source>
        <dbReference type="Pfam" id="PF06280"/>
    </source>
</evidence>
<keyword evidence="9 13" id="KW-0378">Hydrolase</keyword>
<dbReference type="InterPro" id="IPR034216">
    <property type="entry name" value="C5a_Peptidase"/>
</dbReference>
<evidence type="ECO:0000256" key="6">
    <source>
        <dbReference type="ARBA" id="ARBA00022670"/>
    </source>
</evidence>
<dbReference type="InterPro" id="IPR023827">
    <property type="entry name" value="Peptidase_S8_Asp-AS"/>
</dbReference>
<protein>
    <submittedName>
        <fullName evidence="20">S8 family serine peptidase</fullName>
    </submittedName>
</protein>
<dbReference type="Gene3D" id="2.60.40.1710">
    <property type="entry name" value="Subtilisin-like superfamily"/>
    <property type="match status" value="1"/>
</dbReference>
<keyword evidence="5" id="KW-0964">Secreted</keyword>
<dbReference type="InterPro" id="IPR022398">
    <property type="entry name" value="Peptidase_S8_His-AS"/>
</dbReference>
<dbReference type="PROSITE" id="PS00137">
    <property type="entry name" value="SUBTILASE_HIS"/>
    <property type="match status" value="1"/>
</dbReference>
<comment type="cofactor">
    <cofactor evidence="1">
        <name>Ca(2+)</name>
        <dbReference type="ChEBI" id="CHEBI:29108"/>
    </cofactor>
</comment>
<dbReference type="PANTHER" id="PTHR43806:SF11">
    <property type="entry name" value="CEREVISIN-RELATED"/>
    <property type="match status" value="1"/>
</dbReference>
<evidence type="ECO:0000313" key="21">
    <source>
        <dbReference type="Proteomes" id="UP000323732"/>
    </source>
</evidence>
<dbReference type="EMBL" id="VTES01000003">
    <property type="protein sequence ID" value="TYS63984.1"/>
    <property type="molecule type" value="Genomic_DNA"/>
</dbReference>
<name>A0A5D4SNS4_9BACI</name>
<feature type="domain" description="C5a peptidase/Subtilisin-like protease SBT2-like Fn3-like" evidence="19">
    <location>
        <begin position="674"/>
        <end position="809"/>
    </location>
</feature>
<keyword evidence="8" id="KW-0677">Repeat</keyword>
<feature type="active site" description="Charge relay system" evidence="12 13">
    <location>
        <position position="260"/>
    </location>
</feature>
<organism evidence="20 21">
    <name type="scientific">Bacillus infantis</name>
    <dbReference type="NCBI Taxonomy" id="324767"/>
    <lineage>
        <taxon>Bacteria</taxon>
        <taxon>Bacillati</taxon>
        <taxon>Bacillota</taxon>
        <taxon>Bacilli</taxon>
        <taxon>Bacillales</taxon>
        <taxon>Bacillaceae</taxon>
        <taxon>Bacillus</taxon>
    </lineage>
</organism>
<accession>A0A5D4SNS4</accession>
<dbReference type="Proteomes" id="UP000323732">
    <property type="component" value="Unassembled WGS sequence"/>
</dbReference>
<dbReference type="InterPro" id="IPR050131">
    <property type="entry name" value="Peptidase_S8_subtilisin-like"/>
</dbReference>
<comment type="caution">
    <text evidence="20">The sequence shown here is derived from an EMBL/GenBank/DDBJ whole genome shotgun (WGS) entry which is preliminary data.</text>
</comment>
<dbReference type="InterPro" id="IPR000209">
    <property type="entry name" value="Peptidase_S8/S53_dom"/>
</dbReference>
<proteinExistence type="inferred from homology"/>
<keyword evidence="6 13" id="KW-0645">Protease</keyword>
<dbReference type="CDD" id="cd02133">
    <property type="entry name" value="PA_C5a_like"/>
    <property type="match status" value="1"/>
</dbReference>
<dbReference type="InterPro" id="IPR015500">
    <property type="entry name" value="Peptidase_S8_subtilisin-rel"/>
</dbReference>
<evidence type="ECO:0000256" key="2">
    <source>
        <dbReference type="ARBA" id="ARBA00004613"/>
    </source>
</evidence>
<feature type="domain" description="Peptidase S8/S53" evidence="17">
    <location>
        <begin position="185"/>
        <end position="638"/>
    </location>
</feature>
<evidence type="ECO:0000256" key="8">
    <source>
        <dbReference type="ARBA" id="ARBA00022737"/>
    </source>
</evidence>
<dbReference type="GO" id="GO:0004252">
    <property type="term" value="F:serine-type endopeptidase activity"/>
    <property type="evidence" value="ECO:0007669"/>
    <property type="project" value="UniProtKB-UniRule"/>
</dbReference>
<evidence type="ECO:0000259" key="17">
    <source>
        <dbReference type="Pfam" id="PF00082"/>
    </source>
</evidence>
<dbReference type="Pfam" id="PF02225">
    <property type="entry name" value="PA"/>
    <property type="match status" value="1"/>
</dbReference>
<reference evidence="20 21" key="1">
    <citation type="submission" date="2019-08" db="EMBL/GenBank/DDBJ databases">
        <title>Bacillus genomes from the desert of Cuatro Cienegas, Coahuila.</title>
        <authorList>
            <person name="Olmedo-Alvarez G."/>
        </authorList>
    </citation>
    <scope>NUCLEOTIDE SEQUENCE [LARGE SCALE GENOMIC DNA]</scope>
    <source>
        <strain evidence="20 21">CH37_1T</strain>
    </source>
</reference>
<dbReference type="Gene3D" id="3.40.50.200">
    <property type="entry name" value="Peptidase S8/S53 domain"/>
    <property type="match status" value="1"/>
</dbReference>
<dbReference type="PRINTS" id="PR00723">
    <property type="entry name" value="SUBTILISIN"/>
</dbReference>
<feature type="compositionally biased region" description="Basic and acidic residues" evidence="15">
    <location>
        <begin position="1250"/>
        <end position="1266"/>
    </location>
</feature>
<feature type="signal peptide" evidence="16">
    <location>
        <begin position="1"/>
        <end position="24"/>
    </location>
</feature>
<dbReference type="GO" id="GO:0006508">
    <property type="term" value="P:proteolysis"/>
    <property type="evidence" value="ECO:0007669"/>
    <property type="project" value="UniProtKB-KW"/>
</dbReference>
<dbReference type="PANTHER" id="PTHR43806">
    <property type="entry name" value="PEPTIDASE S8"/>
    <property type="match status" value="1"/>
</dbReference>
<dbReference type="SUPFAM" id="SSF52025">
    <property type="entry name" value="PA domain"/>
    <property type="match status" value="1"/>
</dbReference>
<dbReference type="InterPro" id="IPR036852">
    <property type="entry name" value="Peptidase_S8/S53_dom_sf"/>
</dbReference>
<evidence type="ECO:0000256" key="15">
    <source>
        <dbReference type="SAM" id="MobiDB-lite"/>
    </source>
</evidence>
<feature type="active site" description="Charge relay system" evidence="12 13">
    <location>
        <position position="194"/>
    </location>
</feature>
<dbReference type="PROSITE" id="PS00138">
    <property type="entry name" value="SUBTILASE_SER"/>
    <property type="match status" value="1"/>
</dbReference>
<dbReference type="PROSITE" id="PS00136">
    <property type="entry name" value="SUBTILASE_ASP"/>
    <property type="match status" value="1"/>
</dbReference>
<feature type="region of interest" description="Disordered" evidence="15">
    <location>
        <begin position="1250"/>
        <end position="1300"/>
    </location>
</feature>
<dbReference type="SUPFAM" id="SSF52743">
    <property type="entry name" value="Subtilisin-like"/>
    <property type="match status" value="1"/>
</dbReference>
<dbReference type="Gene3D" id="2.60.40.10">
    <property type="entry name" value="Immunoglobulins"/>
    <property type="match status" value="1"/>
</dbReference>
<evidence type="ECO:0000256" key="9">
    <source>
        <dbReference type="ARBA" id="ARBA00022801"/>
    </source>
</evidence>
<keyword evidence="10 13" id="KW-0720">Serine protease</keyword>
<evidence type="ECO:0000256" key="5">
    <source>
        <dbReference type="ARBA" id="ARBA00022525"/>
    </source>
</evidence>
<comment type="similarity">
    <text evidence="3 13 14">Belongs to the peptidase S8 family.</text>
</comment>
<dbReference type="InterPro" id="IPR010435">
    <property type="entry name" value="C5a/SBT2-like_Fn3"/>
</dbReference>
<evidence type="ECO:0000256" key="16">
    <source>
        <dbReference type="SAM" id="SignalP"/>
    </source>
</evidence>
<evidence type="ECO:0000313" key="20">
    <source>
        <dbReference type="EMBL" id="TYS63984.1"/>
    </source>
</evidence>
<dbReference type="Pfam" id="PF06280">
    <property type="entry name" value="fn3_5"/>
    <property type="match status" value="1"/>
</dbReference>